<evidence type="ECO:0000313" key="6">
    <source>
        <dbReference type="EMBL" id="QIZ78709.1"/>
    </source>
</evidence>
<dbReference type="HAMAP" id="MF_01380">
    <property type="entry name" value="Fe_S_insert_ErpA"/>
    <property type="match status" value="1"/>
</dbReference>
<dbReference type="GO" id="GO:0005829">
    <property type="term" value="C:cytosol"/>
    <property type="evidence" value="ECO:0007669"/>
    <property type="project" value="TreeGrafter"/>
</dbReference>
<dbReference type="InterPro" id="IPR000361">
    <property type="entry name" value="ATAP_core_dom"/>
</dbReference>
<dbReference type="PANTHER" id="PTHR43011:SF1">
    <property type="entry name" value="IRON-SULFUR CLUSTER ASSEMBLY 2 HOMOLOG, MITOCHONDRIAL"/>
    <property type="match status" value="1"/>
</dbReference>
<dbReference type="PANTHER" id="PTHR43011">
    <property type="entry name" value="IRON-SULFUR CLUSTER ASSEMBLY 2 HOMOLOG, MITOCHONDRIAL"/>
    <property type="match status" value="1"/>
</dbReference>
<comment type="cofactor">
    <cofactor evidence="4">
        <name>iron-sulfur cluster</name>
        <dbReference type="ChEBI" id="CHEBI:30408"/>
    </cofactor>
    <text evidence="4">Binds 1 iron-sulfur cluster per subunit.</text>
</comment>
<dbReference type="KEGG" id="fes:HER31_18475"/>
<name>A0A6H1UJA4_9GAMM</name>
<dbReference type="InterPro" id="IPR016092">
    <property type="entry name" value="ATAP"/>
</dbReference>
<keyword evidence="3 4" id="KW-0411">Iron-sulfur</keyword>
<evidence type="ECO:0000256" key="1">
    <source>
        <dbReference type="ARBA" id="ARBA00022723"/>
    </source>
</evidence>
<comment type="function">
    <text evidence="4">Required for insertion of 4Fe-4S clusters for at least IspG.</text>
</comment>
<comment type="similarity">
    <text evidence="4">Belongs to the HesB/IscA family.</text>
</comment>
<evidence type="ECO:0000259" key="5">
    <source>
        <dbReference type="Pfam" id="PF01521"/>
    </source>
</evidence>
<dbReference type="RefSeq" id="WP_168662932.1">
    <property type="nucleotide sequence ID" value="NZ_CP051180.1"/>
</dbReference>
<feature type="binding site" evidence="4">
    <location>
        <position position="44"/>
    </location>
    <ligand>
        <name>iron-sulfur cluster</name>
        <dbReference type="ChEBI" id="CHEBI:30408"/>
    </ligand>
</feature>
<organism evidence="6 7">
    <name type="scientific">Ferrimonas lipolytica</name>
    <dbReference type="NCBI Taxonomy" id="2724191"/>
    <lineage>
        <taxon>Bacteria</taxon>
        <taxon>Pseudomonadati</taxon>
        <taxon>Pseudomonadota</taxon>
        <taxon>Gammaproteobacteria</taxon>
        <taxon>Alteromonadales</taxon>
        <taxon>Ferrimonadaceae</taxon>
        <taxon>Ferrimonas</taxon>
    </lineage>
</organism>
<proteinExistence type="inferred from homology"/>
<evidence type="ECO:0000256" key="4">
    <source>
        <dbReference type="HAMAP-Rule" id="MF_01380"/>
    </source>
</evidence>
<dbReference type="EMBL" id="CP051180">
    <property type="protein sequence ID" value="QIZ78709.1"/>
    <property type="molecule type" value="Genomic_DNA"/>
</dbReference>
<keyword evidence="1 4" id="KW-0479">Metal-binding</keyword>
<evidence type="ECO:0000256" key="2">
    <source>
        <dbReference type="ARBA" id="ARBA00023004"/>
    </source>
</evidence>
<dbReference type="Proteomes" id="UP000501602">
    <property type="component" value="Chromosome"/>
</dbReference>
<dbReference type="NCBIfam" id="TIGR00049">
    <property type="entry name" value="iron-sulfur cluster assembly accessory protein"/>
    <property type="match status" value="1"/>
</dbReference>
<dbReference type="AlphaFoldDB" id="A0A6H1UJA4"/>
<protein>
    <recommendedName>
        <fullName evidence="4">Iron-sulfur cluster insertion protein ErpA</fullName>
    </recommendedName>
</protein>
<dbReference type="FunFam" id="2.60.300.12:FF:000002">
    <property type="entry name" value="Iron-sulfur cluster insertion protein ErpA"/>
    <property type="match status" value="1"/>
</dbReference>
<dbReference type="InterPro" id="IPR035903">
    <property type="entry name" value="HesB-like_dom_sf"/>
</dbReference>
<dbReference type="Gene3D" id="2.60.300.12">
    <property type="entry name" value="HesB-like domain"/>
    <property type="match status" value="1"/>
</dbReference>
<keyword evidence="2 4" id="KW-0408">Iron</keyword>
<dbReference type="GO" id="GO:0016226">
    <property type="term" value="P:iron-sulfur cluster assembly"/>
    <property type="evidence" value="ECO:0007669"/>
    <property type="project" value="UniProtKB-UniRule"/>
</dbReference>
<dbReference type="PROSITE" id="PS01152">
    <property type="entry name" value="HESB"/>
    <property type="match status" value="1"/>
</dbReference>
<dbReference type="SUPFAM" id="SSF89360">
    <property type="entry name" value="HesB-like domain"/>
    <property type="match status" value="1"/>
</dbReference>
<evidence type="ECO:0000313" key="7">
    <source>
        <dbReference type="Proteomes" id="UP000501602"/>
    </source>
</evidence>
<dbReference type="InterPro" id="IPR017870">
    <property type="entry name" value="FeS_cluster_insertion_CS"/>
</dbReference>
<dbReference type="GO" id="GO:0005506">
    <property type="term" value="F:iron ion binding"/>
    <property type="evidence" value="ECO:0007669"/>
    <property type="project" value="UniProtKB-UniRule"/>
</dbReference>
<dbReference type="GO" id="GO:0051539">
    <property type="term" value="F:4 iron, 4 sulfur cluster binding"/>
    <property type="evidence" value="ECO:0007669"/>
    <property type="project" value="TreeGrafter"/>
</dbReference>
<dbReference type="InterPro" id="IPR023063">
    <property type="entry name" value="ErpA_proteobact"/>
</dbReference>
<dbReference type="NCBIfam" id="NF010147">
    <property type="entry name" value="PRK13623.1"/>
    <property type="match status" value="1"/>
</dbReference>
<feature type="binding site" evidence="4">
    <location>
        <position position="110"/>
    </location>
    <ligand>
        <name>iron-sulfur cluster</name>
        <dbReference type="ChEBI" id="CHEBI:30408"/>
    </ligand>
</feature>
<comment type="subunit">
    <text evidence="4">Homodimer.</text>
</comment>
<keyword evidence="7" id="KW-1185">Reference proteome</keyword>
<dbReference type="GO" id="GO:0051537">
    <property type="term" value="F:2 iron, 2 sulfur cluster binding"/>
    <property type="evidence" value="ECO:0007669"/>
    <property type="project" value="TreeGrafter"/>
</dbReference>
<sequence>MTAVAEQALPIEFSDAAAAKVKTLLAEEENPELKLRVYVTGGGCSGFQYGFTFDEKANDGDMTVVKEGVTLLVDPMSLQYLVGGIVDYTEGLEGSRFFVNNPNATTTCGCGASFSV</sequence>
<feature type="domain" description="Core" evidence="5">
    <location>
        <begin position="11"/>
        <end position="111"/>
    </location>
</feature>
<gene>
    <name evidence="4 6" type="primary">erpA</name>
    <name evidence="6" type="ORF">HER31_18475</name>
</gene>
<feature type="binding site" evidence="4">
    <location>
        <position position="108"/>
    </location>
    <ligand>
        <name>iron-sulfur cluster</name>
        <dbReference type="ChEBI" id="CHEBI:30408"/>
    </ligand>
</feature>
<dbReference type="Pfam" id="PF01521">
    <property type="entry name" value="Fe-S_biosyn"/>
    <property type="match status" value="1"/>
</dbReference>
<reference evidence="6 7" key="1">
    <citation type="submission" date="2020-04" db="EMBL/GenBank/DDBJ databases">
        <title>Ferrimonas sp. S7 isolated from sea water.</title>
        <authorList>
            <person name="Bae S.S."/>
            <person name="Baek K."/>
        </authorList>
    </citation>
    <scope>NUCLEOTIDE SEQUENCE [LARGE SCALE GENOMIC DNA]</scope>
    <source>
        <strain evidence="6 7">S7</strain>
    </source>
</reference>
<evidence type="ECO:0000256" key="3">
    <source>
        <dbReference type="ARBA" id="ARBA00023014"/>
    </source>
</evidence>
<accession>A0A6H1UJA4</accession>